<feature type="non-terminal residue" evidence="2">
    <location>
        <position position="1"/>
    </location>
</feature>
<reference evidence="2 3" key="1">
    <citation type="journal article" date="2023" name="Plants (Basel)">
        <title>Bridging the Gap: Combining Genomics and Transcriptomics Approaches to Understand Stylosanthes scabra, an Orphan Legume from the Brazilian Caatinga.</title>
        <authorList>
            <person name="Ferreira-Neto J.R.C."/>
            <person name="da Silva M.D."/>
            <person name="Binneck E."/>
            <person name="de Melo N.F."/>
            <person name="da Silva R.H."/>
            <person name="de Melo A.L.T.M."/>
            <person name="Pandolfi V."/>
            <person name="Bustamante F.O."/>
            <person name="Brasileiro-Vidal A.C."/>
            <person name="Benko-Iseppon A.M."/>
        </authorList>
    </citation>
    <scope>NUCLEOTIDE SEQUENCE [LARGE SCALE GENOMIC DNA]</scope>
    <source>
        <tissue evidence="2">Leaves</tissue>
    </source>
</reference>
<dbReference type="Proteomes" id="UP001341840">
    <property type="component" value="Unassembled WGS sequence"/>
</dbReference>
<evidence type="ECO:0000256" key="1">
    <source>
        <dbReference type="SAM" id="MobiDB-lite"/>
    </source>
</evidence>
<accession>A0ABU6YUX4</accession>
<proteinExistence type="predicted"/>
<organism evidence="2 3">
    <name type="scientific">Stylosanthes scabra</name>
    <dbReference type="NCBI Taxonomy" id="79078"/>
    <lineage>
        <taxon>Eukaryota</taxon>
        <taxon>Viridiplantae</taxon>
        <taxon>Streptophyta</taxon>
        <taxon>Embryophyta</taxon>
        <taxon>Tracheophyta</taxon>
        <taxon>Spermatophyta</taxon>
        <taxon>Magnoliopsida</taxon>
        <taxon>eudicotyledons</taxon>
        <taxon>Gunneridae</taxon>
        <taxon>Pentapetalae</taxon>
        <taxon>rosids</taxon>
        <taxon>fabids</taxon>
        <taxon>Fabales</taxon>
        <taxon>Fabaceae</taxon>
        <taxon>Papilionoideae</taxon>
        <taxon>50 kb inversion clade</taxon>
        <taxon>dalbergioids sensu lato</taxon>
        <taxon>Dalbergieae</taxon>
        <taxon>Pterocarpus clade</taxon>
        <taxon>Stylosanthes</taxon>
    </lineage>
</organism>
<name>A0ABU6YUX4_9FABA</name>
<feature type="compositionally biased region" description="Pro residues" evidence="1">
    <location>
        <begin position="186"/>
        <end position="199"/>
    </location>
</feature>
<feature type="region of interest" description="Disordered" evidence="1">
    <location>
        <begin position="105"/>
        <end position="133"/>
    </location>
</feature>
<protein>
    <submittedName>
        <fullName evidence="2">Uncharacterized protein</fullName>
    </submittedName>
</protein>
<keyword evidence="3" id="KW-1185">Reference proteome</keyword>
<gene>
    <name evidence="2" type="ORF">PIB30_096762</name>
</gene>
<feature type="region of interest" description="Disordered" evidence="1">
    <location>
        <begin position="247"/>
        <end position="266"/>
    </location>
</feature>
<feature type="region of interest" description="Disordered" evidence="1">
    <location>
        <begin position="177"/>
        <end position="215"/>
    </location>
</feature>
<evidence type="ECO:0000313" key="2">
    <source>
        <dbReference type="EMBL" id="MED6213789.1"/>
    </source>
</evidence>
<evidence type="ECO:0000313" key="3">
    <source>
        <dbReference type="Proteomes" id="UP001341840"/>
    </source>
</evidence>
<sequence>IARVLRGKKIPFTEDNIRRHLGIHGDSPDAEVDDEFVALAKAYERGDDMDMAEIFLVIGQEGTNWANNPASNAIPNYRMAQDHHGQHGSQDSWDQLWHEACSPNLCVDDSGGEPSAHDEGHPIGSPDKAPPQPLPYPVFISRLARRYEVPEFLNDAFYNVREVDMYVPFGDWRGERARGPVRPHRQPPPQDQPAEPLPQPEKSATPSAPAQYSFEPTMHDVMRRLDRQDRQIARTQAMIRHAFPSVDFTGLGFSSSYDDGGESQGV</sequence>
<comment type="caution">
    <text evidence="2">The sequence shown here is derived from an EMBL/GenBank/DDBJ whole genome shotgun (WGS) entry which is preliminary data.</text>
</comment>
<dbReference type="EMBL" id="JASCZI010243978">
    <property type="protein sequence ID" value="MED6213789.1"/>
    <property type="molecule type" value="Genomic_DNA"/>
</dbReference>